<keyword evidence="1" id="KW-1133">Transmembrane helix</keyword>
<dbReference type="EMBL" id="KI517953">
    <property type="protein sequence ID" value="ESQ28394.1"/>
    <property type="molecule type" value="Genomic_DNA"/>
</dbReference>
<protein>
    <submittedName>
        <fullName evidence="3">Uncharacterized protein</fullName>
    </submittedName>
</protein>
<evidence type="ECO:0000256" key="2">
    <source>
        <dbReference type="SAM" id="SignalP"/>
    </source>
</evidence>
<dbReference type="Gramene" id="ESQ28394">
    <property type="protein sequence ID" value="ESQ28394"/>
    <property type="gene ID" value="EUTSA_v10019756mg"/>
</dbReference>
<evidence type="ECO:0000256" key="1">
    <source>
        <dbReference type="SAM" id="Phobius"/>
    </source>
</evidence>
<dbReference type="AlphaFoldDB" id="V4KB93"/>
<gene>
    <name evidence="3" type="ORF">EUTSA_v10019756mg</name>
</gene>
<feature type="non-terminal residue" evidence="3">
    <location>
        <position position="1"/>
    </location>
</feature>
<organism evidence="3 4">
    <name type="scientific">Eutrema salsugineum</name>
    <name type="common">Saltwater cress</name>
    <name type="synonym">Sisymbrium salsugineum</name>
    <dbReference type="NCBI Taxonomy" id="72664"/>
    <lineage>
        <taxon>Eukaryota</taxon>
        <taxon>Viridiplantae</taxon>
        <taxon>Streptophyta</taxon>
        <taxon>Embryophyta</taxon>
        <taxon>Tracheophyta</taxon>
        <taxon>Spermatophyta</taxon>
        <taxon>Magnoliopsida</taxon>
        <taxon>eudicotyledons</taxon>
        <taxon>Gunneridae</taxon>
        <taxon>Pentapetalae</taxon>
        <taxon>rosids</taxon>
        <taxon>malvids</taxon>
        <taxon>Brassicales</taxon>
        <taxon>Brassicaceae</taxon>
        <taxon>Eutremeae</taxon>
        <taxon>Eutrema</taxon>
    </lineage>
</organism>
<reference evidence="3 4" key="1">
    <citation type="journal article" date="2013" name="Front. Plant Sci.">
        <title>The Reference Genome of the Halophytic Plant Eutrema salsugineum.</title>
        <authorList>
            <person name="Yang R."/>
            <person name="Jarvis D.E."/>
            <person name="Chen H."/>
            <person name="Beilstein M.A."/>
            <person name="Grimwood J."/>
            <person name="Jenkins J."/>
            <person name="Shu S."/>
            <person name="Prochnik S."/>
            <person name="Xin M."/>
            <person name="Ma C."/>
            <person name="Schmutz J."/>
            <person name="Wing R.A."/>
            <person name="Mitchell-Olds T."/>
            <person name="Schumaker K.S."/>
            <person name="Wang X."/>
        </authorList>
    </citation>
    <scope>NUCLEOTIDE SEQUENCE [LARGE SCALE GENOMIC DNA]</scope>
</reference>
<feature type="non-terminal residue" evidence="3">
    <location>
        <position position="92"/>
    </location>
</feature>
<name>V4KB93_EUTSA</name>
<accession>V4KB93</accession>
<feature type="signal peptide" evidence="2">
    <location>
        <begin position="1"/>
        <end position="21"/>
    </location>
</feature>
<keyword evidence="1" id="KW-0812">Transmembrane</keyword>
<dbReference type="KEGG" id="eus:EUTSA_v10019756mg"/>
<feature type="chain" id="PRO_5004722047" evidence="2">
    <location>
        <begin position="22"/>
        <end position="92"/>
    </location>
</feature>
<dbReference type="Proteomes" id="UP000030689">
    <property type="component" value="Unassembled WGS sequence"/>
</dbReference>
<evidence type="ECO:0000313" key="4">
    <source>
        <dbReference type="Proteomes" id="UP000030689"/>
    </source>
</evidence>
<sequence>SVSLHLLLLYLLFFYLNSLYASRVMEQDCGAFAADCVILCCCCECFLLQVFIFVFYKTPRKLAQKMKKFVIRRLRGKKRRDAKTILPTKEED</sequence>
<evidence type="ECO:0000313" key="3">
    <source>
        <dbReference type="EMBL" id="ESQ28394.1"/>
    </source>
</evidence>
<dbReference type="PANTHER" id="PTHR33264:SF61">
    <property type="entry name" value="F24J5.7"/>
    <property type="match status" value="1"/>
</dbReference>
<keyword evidence="1" id="KW-0472">Membrane</keyword>
<feature type="transmembrane region" description="Helical" evidence="1">
    <location>
        <begin position="31"/>
        <end position="56"/>
    </location>
</feature>
<keyword evidence="4" id="KW-1185">Reference proteome</keyword>
<proteinExistence type="predicted"/>
<dbReference type="PANTHER" id="PTHR33264">
    <property type="entry name" value="EXPRESSED PROTEIN"/>
    <property type="match status" value="1"/>
</dbReference>
<keyword evidence="2" id="KW-0732">Signal</keyword>